<dbReference type="CDD" id="cd22160">
    <property type="entry name" value="F-box_AtFBL13-like"/>
    <property type="match status" value="1"/>
</dbReference>
<name>A0ABQ8A1D9_BRANA</name>
<evidence type="ECO:0000259" key="4">
    <source>
        <dbReference type="PROSITE" id="PS50181"/>
    </source>
</evidence>
<evidence type="ECO:0000256" key="1">
    <source>
        <dbReference type="ARBA" id="ARBA00006643"/>
    </source>
</evidence>
<gene>
    <name evidence="5" type="ORF">HID58_062395</name>
</gene>
<dbReference type="EMBL" id="JAGKQM010000014">
    <property type="protein sequence ID" value="KAH0886299.1"/>
    <property type="molecule type" value="Genomic_DNA"/>
</dbReference>
<dbReference type="SMART" id="SM00579">
    <property type="entry name" value="FBD"/>
    <property type="match status" value="1"/>
</dbReference>
<accession>A0ABQ8A1D9</accession>
<evidence type="ECO:0000256" key="3">
    <source>
        <dbReference type="PROSITE-ProRule" id="PRU00708"/>
    </source>
</evidence>
<dbReference type="Pfam" id="PF00646">
    <property type="entry name" value="F-box"/>
    <property type="match status" value="1"/>
</dbReference>
<dbReference type="Pfam" id="PF13041">
    <property type="entry name" value="PPR_2"/>
    <property type="match status" value="4"/>
</dbReference>
<feature type="repeat" description="PPR" evidence="3">
    <location>
        <begin position="1067"/>
        <end position="1101"/>
    </location>
</feature>
<dbReference type="PANTHER" id="PTHR47926">
    <property type="entry name" value="PENTATRICOPEPTIDE REPEAT-CONTAINING PROTEIN"/>
    <property type="match status" value="1"/>
</dbReference>
<feature type="non-terminal residue" evidence="5">
    <location>
        <position position="1"/>
    </location>
</feature>
<dbReference type="InterPro" id="IPR013101">
    <property type="entry name" value="LRR_PRU1-like"/>
</dbReference>
<dbReference type="NCBIfam" id="TIGR00756">
    <property type="entry name" value="PPR"/>
    <property type="match status" value="5"/>
</dbReference>
<dbReference type="Gene3D" id="1.25.40.10">
    <property type="entry name" value="Tetratricopeptide repeat domain"/>
    <property type="match status" value="5"/>
</dbReference>
<dbReference type="InterPro" id="IPR032867">
    <property type="entry name" value="DYW_dom"/>
</dbReference>
<organism evidence="5 6">
    <name type="scientific">Brassica napus</name>
    <name type="common">Rape</name>
    <dbReference type="NCBI Taxonomy" id="3708"/>
    <lineage>
        <taxon>Eukaryota</taxon>
        <taxon>Viridiplantae</taxon>
        <taxon>Streptophyta</taxon>
        <taxon>Embryophyta</taxon>
        <taxon>Tracheophyta</taxon>
        <taxon>Spermatophyta</taxon>
        <taxon>Magnoliopsida</taxon>
        <taxon>eudicotyledons</taxon>
        <taxon>Gunneridae</taxon>
        <taxon>Pentapetalae</taxon>
        <taxon>rosids</taxon>
        <taxon>malvids</taxon>
        <taxon>Brassicales</taxon>
        <taxon>Brassicaceae</taxon>
        <taxon>Brassiceae</taxon>
        <taxon>Brassica</taxon>
    </lineage>
</organism>
<dbReference type="SUPFAM" id="SSF81383">
    <property type="entry name" value="F-box domain"/>
    <property type="match status" value="1"/>
</dbReference>
<comment type="similarity">
    <text evidence="1">Belongs to the PPR family. PCMP-H subfamily.</text>
</comment>
<protein>
    <recommendedName>
        <fullName evidence="4">F-box domain-containing protein</fullName>
    </recommendedName>
</protein>
<evidence type="ECO:0000313" key="5">
    <source>
        <dbReference type="EMBL" id="KAH0886299.1"/>
    </source>
</evidence>
<keyword evidence="2" id="KW-0677">Repeat</keyword>
<dbReference type="Pfam" id="PF07723">
    <property type="entry name" value="LRR_2"/>
    <property type="match status" value="1"/>
</dbReference>
<dbReference type="Pfam" id="PF01535">
    <property type="entry name" value="PPR"/>
    <property type="match status" value="5"/>
</dbReference>
<dbReference type="InterPro" id="IPR036047">
    <property type="entry name" value="F-box-like_dom_sf"/>
</dbReference>
<dbReference type="InterPro" id="IPR006566">
    <property type="entry name" value="FBD"/>
</dbReference>
<dbReference type="Pfam" id="PF14432">
    <property type="entry name" value="DYW_deaminase"/>
    <property type="match status" value="1"/>
</dbReference>
<dbReference type="InterPro" id="IPR046848">
    <property type="entry name" value="E_motif"/>
</dbReference>
<dbReference type="Gene3D" id="1.20.1280.50">
    <property type="match status" value="1"/>
</dbReference>
<dbReference type="PROSITE" id="PS50181">
    <property type="entry name" value="FBOX"/>
    <property type="match status" value="1"/>
</dbReference>
<dbReference type="SUPFAM" id="SSF52047">
    <property type="entry name" value="RNI-like"/>
    <property type="match status" value="1"/>
</dbReference>
<dbReference type="InterPro" id="IPR002885">
    <property type="entry name" value="PPR_rpt"/>
</dbReference>
<reference evidence="5 6" key="1">
    <citation type="submission" date="2021-05" db="EMBL/GenBank/DDBJ databases">
        <title>Genome Assembly of Synthetic Allotetraploid Brassica napus Reveals Homoeologous Exchanges between Subgenomes.</title>
        <authorList>
            <person name="Davis J.T."/>
        </authorList>
    </citation>
    <scope>NUCLEOTIDE SEQUENCE [LARGE SCALE GENOMIC DNA]</scope>
    <source>
        <strain evidence="6">cv. Da-Ae</strain>
        <tissue evidence="5">Seedling</tissue>
    </source>
</reference>
<dbReference type="Pfam" id="PF20430">
    <property type="entry name" value="Eplus_motif"/>
    <property type="match status" value="1"/>
</dbReference>
<dbReference type="InterPro" id="IPR011990">
    <property type="entry name" value="TPR-like_helical_dom_sf"/>
</dbReference>
<feature type="repeat" description="PPR" evidence="3">
    <location>
        <begin position="965"/>
        <end position="999"/>
    </location>
</feature>
<dbReference type="PROSITE" id="PS51375">
    <property type="entry name" value="PPR"/>
    <property type="match status" value="5"/>
</dbReference>
<sequence>QNAIQNDNMETSISGEAQTQIQNIYLVELTKKKRMCAHRVGMGSRDLISSLPDEVLGKILSFLPTHIAASTSVLSKRWRNLLALVNKLDLSDASGGPLGFPEFVDKTLALLKNSSLIKTFHLNCEHRHEDSRVDGWIRTALELGFLEELRLETVGMYSIETEFFTSNTLVDLTICDGFYPDGRLPPAGGVFFPALKRLSLFSVAFADCAMYDDLVLGCPVLEELFLHYPDDNNPPAWTGDVSSSSIERLTIIHHYPDYREAYEFVSFTTPSLLYLDYSGYVADQYDVDFDSLVEARLDIRPWEAFTDEHDDRNSFSSWDVTGLVTKISNIKTLHLSSDSLEVFHFYCRSMPVFHNLLTLSFESDKEKGWQVVPLLLNSSPNLETLVIKGLVHKVTNRCGDACICIPKKKKKEEGVPCCLSTCQVKMLTVSGYLGTCRERKQISHFLANLKCLETVKVGVQVDNQQENHVHKRYMGIINALIKLPRVSPNCQIQSVDHEVKPVQEVNLLLKSSKSKMQFRTTIWRHQSLEKLKPKFRTYTLGVVVASASRFHVAQNLFDKSPDRVQENHTSLLFGYSRDGRTQEATRLFLTIHRSGAEMDCSTFSSVLKVSATLCDELLGKQLHCQCVKFGFLDDVSVGTSLVDTYMKGSNVKDGRNVFNEMKERNVVTWTTLISGYARNGSNEEVLKLFMRMYKEGTEPNSFTFAAALGVLAEEGVSGRGRQVHTVVVKNGLDKTIPVSNSLINLYLKCGNVGKARILFDKTEVKSVVTWNSMISGYAGNGLDLEALGMFHSMRLNHVRLSESSFASVIKLCANLKELRFTEQLHCSVVKYGFSFDQNIRTALMVAYSKCTVMCDALRLFKETGLRGNVVTWTAMISGFLQNDGKEEAVDLFKEMRRKGVRPNEFTYSVVLTALPVISPAEVHAQVLKTNYERSSTVGTALLDAYVKLGKADEAAKVFSSIDDKDIVAWSAMLAGYAQTGETEAAVKMFSELTKGGIKPNEFTLSSVLNVCAAASASSGQGKQFHGFAIKSRVENSLIVSSALLTMYAKKGDIESAEAVFKRQGERDLVSWNSMISGYAQHGEAIKALDVFEEMKRQKVKMDSVTFIGVFAACTHAGFVEEGEKYFDIMVRECKIAPTKEHNSCMVDLYSRAGLLEKAMEVIDNMPYPAGSTIWRTILAACRVHKRTELGRLAAKKIIDMKPEDSAAYVLLSNMYAESGDWGERAKVRKLMEERKVKKEAGYSWIEVKNKTYAFLAGDRSHPLKDQIYKKVEDLSRRLKDLGYEPDTSYVLQDIDDEHKEAVLAQHSERLAIAFGLIATPQGSPLLIIKNLRVCGDCHAVIKLIAKIEEREIVVRDTNRFHHFSSDGICSCCLGPQDIHLPSRTLHLGFCAQDQNERLLPAGARKIVRTKAYLSSSYLGANCGKQ</sequence>
<feature type="domain" description="F-box" evidence="4">
    <location>
        <begin position="45"/>
        <end position="82"/>
    </location>
</feature>
<keyword evidence="6" id="KW-1185">Reference proteome</keyword>
<proteinExistence type="inferred from homology"/>
<dbReference type="PANTHER" id="PTHR47926:SF538">
    <property type="entry name" value="WHIM2 DOMAIN-CONTAINING PROTEIN"/>
    <property type="match status" value="1"/>
</dbReference>
<feature type="repeat" description="PPR" evidence="3">
    <location>
        <begin position="868"/>
        <end position="902"/>
    </location>
</feature>
<dbReference type="Pfam" id="PF20431">
    <property type="entry name" value="E_motif"/>
    <property type="match status" value="1"/>
</dbReference>
<dbReference type="Proteomes" id="UP000824890">
    <property type="component" value="Unassembled WGS sequence"/>
</dbReference>
<comment type="caution">
    <text evidence="5">The sequence shown here is derived from an EMBL/GenBank/DDBJ whole genome shotgun (WGS) entry which is preliminary data.</text>
</comment>
<dbReference type="InterPro" id="IPR046849">
    <property type="entry name" value="E2_motif"/>
</dbReference>
<evidence type="ECO:0000313" key="6">
    <source>
        <dbReference type="Proteomes" id="UP000824890"/>
    </source>
</evidence>
<dbReference type="InterPro" id="IPR046960">
    <property type="entry name" value="PPR_At4g14850-like_plant"/>
</dbReference>
<feature type="repeat" description="PPR" evidence="3">
    <location>
        <begin position="766"/>
        <end position="800"/>
    </location>
</feature>
<dbReference type="InterPro" id="IPR053781">
    <property type="entry name" value="F-box_AtFBL13-like"/>
</dbReference>
<dbReference type="InterPro" id="IPR001810">
    <property type="entry name" value="F-box_dom"/>
</dbReference>
<evidence type="ECO:0000256" key="2">
    <source>
        <dbReference type="ARBA" id="ARBA00022737"/>
    </source>
</evidence>
<feature type="repeat" description="PPR" evidence="3">
    <location>
        <begin position="665"/>
        <end position="699"/>
    </location>
</feature>